<dbReference type="PANTHER" id="PTHR46028">
    <property type="entry name" value="KYNURENINE 3-MONOOXYGENASE"/>
    <property type="match status" value="1"/>
</dbReference>
<evidence type="ECO:0000256" key="7">
    <source>
        <dbReference type="SAM" id="SignalP"/>
    </source>
</evidence>
<keyword evidence="6" id="KW-0472">Membrane</keyword>
<keyword evidence="6" id="KW-1133">Transmembrane helix</keyword>
<evidence type="ECO:0000256" key="1">
    <source>
        <dbReference type="ARBA" id="ARBA00001974"/>
    </source>
</evidence>
<keyword evidence="6" id="KW-0812">Transmembrane</keyword>
<dbReference type="GeneID" id="7199949"/>
<dbReference type="OMA" id="FMPNTIQ"/>
<feature type="compositionally biased region" description="Polar residues" evidence="5">
    <location>
        <begin position="629"/>
        <end position="639"/>
    </location>
</feature>
<feature type="transmembrane region" description="Helical" evidence="6">
    <location>
        <begin position="549"/>
        <end position="570"/>
    </location>
</feature>
<dbReference type="GO" id="GO:0070189">
    <property type="term" value="P:kynurenine metabolic process"/>
    <property type="evidence" value="ECO:0007669"/>
    <property type="project" value="TreeGrafter"/>
</dbReference>
<feature type="transmembrane region" description="Helical" evidence="6">
    <location>
        <begin position="582"/>
        <end position="602"/>
    </location>
</feature>
<proteinExistence type="predicted"/>
<comment type="cofactor">
    <cofactor evidence="1">
        <name>FAD</name>
        <dbReference type="ChEBI" id="CHEBI:57692"/>
    </cofactor>
</comment>
<evidence type="ECO:0008006" key="10">
    <source>
        <dbReference type="Google" id="ProtNLM"/>
    </source>
</evidence>
<sequence length="654" mass="72459">MTTMALVVGVLALSLRMGDSFSSQCTKLPRRTALPSRRTNRYVLWSSSSRRSTVAPPDLDTGANPIPDADVITSTDAVVVGGGPTGLLTAIMLAQKYPDRTLQLYDRLAEPPSPDDDTVWNDVAKFYLIGLGARGQYALQTFGVWDEVEQRCVAVVGRKDWPPDSEEGVERIFTKEDKKVATQVLPRDKLVGVLHQHIRENYDGKIFLNYGYEVHPVDFEFRGGSQVLLQIVQCSETVVRLNPSAVRTAIDKQDEMLCDTQGGKFVASDLVIAADGTVRTIANAMERQDQQRFRAMNPLQRLRAGRPFRVKRYLDDNQRIYKTIPMKIPKDWRPDLNYSARTKEGRINYDALPANENGEYCGVLLLKKGDPMAQADTSPTELRQLMDDVLPQFSALLDDEVVAAVAQKPVSYLPGFRYAGPRLNQGDRCVLLGDCAHTVKPYFGLGANSALEDVKIMSEILDATEHDISAAVREFSRRRAPESESLVRISRDLDRPGKIGFVTFILPLILDSIFSKAMPKLFQPNIITMLQKENWTFRQVASRKRLDRLGQLSIIAAGLTGMGFVARVLVRSVARMMGKSTTKVAMGLIGAAFGIGLLRRFAGLVAPGSAPADVVTKMATNKKSKEQSDSPLSSRQSFLTPRLGFSNKGERKSK</sequence>
<keyword evidence="9" id="KW-1185">Reference proteome</keyword>
<evidence type="ECO:0000256" key="4">
    <source>
        <dbReference type="ARBA" id="ARBA00023002"/>
    </source>
</evidence>
<dbReference type="Proteomes" id="UP000000759">
    <property type="component" value="Chromosome 6"/>
</dbReference>
<dbReference type="eggNOG" id="KOG2614">
    <property type="taxonomic scope" value="Eukaryota"/>
</dbReference>
<dbReference type="PaxDb" id="2850-Phatr34964"/>
<dbReference type="PRINTS" id="PR00420">
    <property type="entry name" value="RNGMNOXGNASE"/>
</dbReference>
<dbReference type="KEGG" id="pti:PHATRDRAFT_34964"/>
<dbReference type="STRING" id="556484.B7FX70"/>
<dbReference type="GO" id="GO:0004502">
    <property type="term" value="F:kynurenine 3-monooxygenase activity"/>
    <property type="evidence" value="ECO:0007669"/>
    <property type="project" value="TreeGrafter"/>
</dbReference>
<evidence type="ECO:0000313" key="8">
    <source>
        <dbReference type="EMBL" id="EEC49110.1"/>
    </source>
</evidence>
<dbReference type="PANTHER" id="PTHR46028:SF2">
    <property type="entry name" value="KYNURENINE 3-MONOOXYGENASE"/>
    <property type="match status" value="1"/>
</dbReference>
<name>B7FX70_PHATC</name>
<dbReference type="InParanoid" id="B7FX70"/>
<dbReference type="HOGENOM" id="CLU_029982_0_0_1"/>
<organism evidence="8 9">
    <name type="scientific">Phaeodactylum tricornutum (strain CCAP 1055/1)</name>
    <dbReference type="NCBI Taxonomy" id="556484"/>
    <lineage>
        <taxon>Eukaryota</taxon>
        <taxon>Sar</taxon>
        <taxon>Stramenopiles</taxon>
        <taxon>Ochrophyta</taxon>
        <taxon>Bacillariophyta</taxon>
        <taxon>Bacillariophyceae</taxon>
        <taxon>Bacillariophycidae</taxon>
        <taxon>Naviculales</taxon>
        <taxon>Phaeodactylaceae</taxon>
        <taxon>Phaeodactylum</taxon>
    </lineage>
</organism>
<reference evidence="9" key="2">
    <citation type="submission" date="2008-08" db="EMBL/GenBank/DDBJ databases">
        <authorList>
            <consortium name="Diatom Consortium"/>
            <person name="Grigoriev I."/>
            <person name="Grimwood J."/>
            <person name="Kuo A."/>
            <person name="Otillar R.P."/>
            <person name="Salamov A."/>
            <person name="Detter J.C."/>
            <person name="Lindquist E."/>
            <person name="Shapiro H."/>
            <person name="Lucas S."/>
            <person name="Glavina del Rio T."/>
            <person name="Pitluck S."/>
            <person name="Rokhsar D."/>
            <person name="Bowler C."/>
        </authorList>
    </citation>
    <scope>GENOME REANNOTATION</scope>
    <source>
        <strain evidence="9">CCAP 1055/1</strain>
    </source>
</reference>
<accession>B7FX70</accession>
<evidence type="ECO:0000256" key="3">
    <source>
        <dbReference type="ARBA" id="ARBA00022827"/>
    </source>
</evidence>
<dbReference type="OrthoDB" id="10053569at2759"/>
<protein>
    <recommendedName>
        <fullName evidence="10">FAD-binding domain-containing protein</fullName>
    </recommendedName>
</protein>
<evidence type="ECO:0000313" key="9">
    <source>
        <dbReference type="Proteomes" id="UP000000759"/>
    </source>
</evidence>
<reference evidence="8 9" key="1">
    <citation type="journal article" date="2008" name="Nature">
        <title>The Phaeodactylum genome reveals the evolutionary history of diatom genomes.</title>
        <authorList>
            <person name="Bowler C."/>
            <person name="Allen A.E."/>
            <person name="Badger J.H."/>
            <person name="Grimwood J."/>
            <person name="Jabbari K."/>
            <person name="Kuo A."/>
            <person name="Maheswari U."/>
            <person name="Martens C."/>
            <person name="Maumus F."/>
            <person name="Otillar R.P."/>
            <person name="Rayko E."/>
            <person name="Salamov A."/>
            <person name="Vandepoele K."/>
            <person name="Beszteri B."/>
            <person name="Gruber A."/>
            <person name="Heijde M."/>
            <person name="Katinka M."/>
            <person name="Mock T."/>
            <person name="Valentin K."/>
            <person name="Verret F."/>
            <person name="Berges J.A."/>
            <person name="Brownlee C."/>
            <person name="Cadoret J.P."/>
            <person name="Chiovitti A."/>
            <person name="Choi C.J."/>
            <person name="Coesel S."/>
            <person name="De Martino A."/>
            <person name="Detter J.C."/>
            <person name="Durkin C."/>
            <person name="Falciatore A."/>
            <person name="Fournet J."/>
            <person name="Haruta M."/>
            <person name="Huysman M.J."/>
            <person name="Jenkins B.D."/>
            <person name="Jiroutova K."/>
            <person name="Jorgensen R.E."/>
            <person name="Joubert Y."/>
            <person name="Kaplan A."/>
            <person name="Kroger N."/>
            <person name="Kroth P.G."/>
            <person name="La Roche J."/>
            <person name="Lindquist E."/>
            <person name="Lommer M."/>
            <person name="Martin-Jezequel V."/>
            <person name="Lopez P.J."/>
            <person name="Lucas S."/>
            <person name="Mangogna M."/>
            <person name="McGinnis K."/>
            <person name="Medlin L.K."/>
            <person name="Montsant A."/>
            <person name="Oudot-Le Secq M.P."/>
            <person name="Napoli C."/>
            <person name="Obornik M."/>
            <person name="Parker M.S."/>
            <person name="Petit J.L."/>
            <person name="Porcel B.M."/>
            <person name="Poulsen N."/>
            <person name="Robison M."/>
            <person name="Rychlewski L."/>
            <person name="Rynearson T.A."/>
            <person name="Schmutz J."/>
            <person name="Shapiro H."/>
            <person name="Siaut M."/>
            <person name="Stanley M."/>
            <person name="Sussman M.R."/>
            <person name="Taylor A.R."/>
            <person name="Vardi A."/>
            <person name="von Dassow P."/>
            <person name="Vyverman W."/>
            <person name="Willis A."/>
            <person name="Wyrwicz L.S."/>
            <person name="Rokhsar D.S."/>
            <person name="Weissenbach J."/>
            <person name="Armbrust E.V."/>
            <person name="Green B.R."/>
            <person name="Van de Peer Y."/>
            <person name="Grigoriev I.V."/>
        </authorList>
    </citation>
    <scope>NUCLEOTIDE SEQUENCE [LARGE SCALE GENOMIC DNA]</scope>
    <source>
        <strain evidence="8 9">CCAP 1055/1</strain>
    </source>
</reference>
<dbReference type="AlphaFoldDB" id="B7FX70"/>
<evidence type="ECO:0000256" key="5">
    <source>
        <dbReference type="SAM" id="MobiDB-lite"/>
    </source>
</evidence>
<dbReference type="InterPro" id="IPR036188">
    <property type="entry name" value="FAD/NAD-bd_sf"/>
</dbReference>
<feature type="chain" id="PRO_5002855565" description="FAD-binding domain-containing protein" evidence="7">
    <location>
        <begin position="21"/>
        <end position="654"/>
    </location>
</feature>
<feature type="region of interest" description="Disordered" evidence="5">
    <location>
        <begin position="618"/>
        <end position="654"/>
    </location>
</feature>
<dbReference type="EMBL" id="CM000609">
    <property type="protein sequence ID" value="EEC49110.1"/>
    <property type="molecule type" value="Genomic_DNA"/>
</dbReference>
<keyword evidence="2" id="KW-0285">Flavoprotein</keyword>
<keyword evidence="7" id="KW-0732">Signal</keyword>
<dbReference type="SUPFAM" id="SSF51905">
    <property type="entry name" value="FAD/NAD(P)-binding domain"/>
    <property type="match status" value="1"/>
</dbReference>
<keyword evidence="4" id="KW-0560">Oxidoreductase</keyword>
<feature type="signal peptide" evidence="7">
    <location>
        <begin position="1"/>
        <end position="20"/>
    </location>
</feature>
<dbReference type="Gene3D" id="3.50.50.60">
    <property type="entry name" value="FAD/NAD(P)-binding domain"/>
    <property type="match status" value="1"/>
</dbReference>
<evidence type="ECO:0000256" key="2">
    <source>
        <dbReference type="ARBA" id="ARBA00022630"/>
    </source>
</evidence>
<dbReference type="RefSeq" id="XP_002179287.1">
    <property type="nucleotide sequence ID" value="XM_002179251.1"/>
</dbReference>
<keyword evidence="3" id="KW-0274">FAD</keyword>
<gene>
    <name evidence="8" type="ORF">PHATRDRAFT_34964</name>
</gene>
<evidence type="ECO:0000256" key="6">
    <source>
        <dbReference type="SAM" id="Phobius"/>
    </source>
</evidence>